<protein>
    <submittedName>
        <fullName evidence="1">Uncharacterized protein</fullName>
    </submittedName>
</protein>
<dbReference type="AlphaFoldDB" id="A0A9W9Y558"/>
<reference evidence="1" key="2">
    <citation type="journal article" date="2023" name="IMA Fungus">
        <title>Comparative genomic study of the Penicillium genus elucidates a diverse pangenome and 15 lateral gene transfer events.</title>
        <authorList>
            <person name="Petersen C."/>
            <person name="Sorensen T."/>
            <person name="Nielsen M.R."/>
            <person name="Sondergaard T.E."/>
            <person name="Sorensen J.L."/>
            <person name="Fitzpatrick D.A."/>
            <person name="Frisvad J.C."/>
            <person name="Nielsen K.L."/>
        </authorList>
    </citation>
    <scope>NUCLEOTIDE SEQUENCE</scope>
    <source>
        <strain evidence="1">IBT 29495</strain>
    </source>
</reference>
<sequence length="100" mass="11099">MDSIGNTVENITSSMDNITLTNTTYTVYLVKIQSSHPEDAGDIHFIAPNRIGDHLHYYRMAIQAHETGEIPMPIGTTIAQNYPGSWDEALKQLPLLAKSN</sequence>
<keyword evidence="2" id="KW-1185">Reference proteome</keyword>
<evidence type="ECO:0000313" key="1">
    <source>
        <dbReference type="EMBL" id="KAJ5519562.1"/>
    </source>
</evidence>
<proteinExistence type="predicted"/>
<reference evidence="1" key="1">
    <citation type="submission" date="2022-12" db="EMBL/GenBank/DDBJ databases">
        <authorList>
            <person name="Petersen C."/>
        </authorList>
    </citation>
    <scope>NUCLEOTIDE SEQUENCE</scope>
    <source>
        <strain evidence="1">IBT 29495</strain>
    </source>
</reference>
<accession>A0A9W9Y558</accession>
<evidence type="ECO:0000313" key="2">
    <source>
        <dbReference type="Proteomes" id="UP001149954"/>
    </source>
</evidence>
<organism evidence="1 2">
    <name type="scientific">Penicillium fimorum</name>
    <dbReference type="NCBI Taxonomy" id="1882269"/>
    <lineage>
        <taxon>Eukaryota</taxon>
        <taxon>Fungi</taxon>
        <taxon>Dikarya</taxon>
        <taxon>Ascomycota</taxon>
        <taxon>Pezizomycotina</taxon>
        <taxon>Eurotiomycetes</taxon>
        <taxon>Eurotiomycetidae</taxon>
        <taxon>Eurotiales</taxon>
        <taxon>Aspergillaceae</taxon>
        <taxon>Penicillium</taxon>
    </lineage>
</organism>
<dbReference type="Proteomes" id="UP001149954">
    <property type="component" value="Unassembled WGS sequence"/>
</dbReference>
<dbReference type="EMBL" id="JAPWDS010000001">
    <property type="protein sequence ID" value="KAJ5519562.1"/>
    <property type="molecule type" value="Genomic_DNA"/>
</dbReference>
<comment type="caution">
    <text evidence="1">The sequence shown here is derived from an EMBL/GenBank/DDBJ whole genome shotgun (WGS) entry which is preliminary data.</text>
</comment>
<name>A0A9W9Y558_9EURO</name>
<dbReference type="OrthoDB" id="4325076at2759"/>
<gene>
    <name evidence="1" type="ORF">N7463_000015</name>
</gene>